<dbReference type="Gene3D" id="3.40.640.10">
    <property type="entry name" value="Type I PLP-dependent aspartate aminotransferase-like (Major domain)"/>
    <property type="match status" value="1"/>
</dbReference>
<accession>A0A382G289</accession>
<evidence type="ECO:0000313" key="3">
    <source>
        <dbReference type="EMBL" id="SVB68637.1"/>
    </source>
</evidence>
<dbReference type="Pfam" id="PF00202">
    <property type="entry name" value="Aminotran_3"/>
    <property type="match status" value="1"/>
</dbReference>
<dbReference type="CDD" id="cd00610">
    <property type="entry name" value="OAT_like"/>
    <property type="match status" value="1"/>
</dbReference>
<dbReference type="InterPro" id="IPR005814">
    <property type="entry name" value="Aminotrans_3"/>
</dbReference>
<comment type="cofactor">
    <cofactor evidence="1">
        <name>pyridoxal 5'-phosphate</name>
        <dbReference type="ChEBI" id="CHEBI:597326"/>
    </cofactor>
</comment>
<keyword evidence="2" id="KW-0663">Pyridoxal phosphate</keyword>
<protein>
    <recommendedName>
        <fullName evidence="4">Glutamate-1-semialdehyde 2,1-aminomutase</fullName>
    </recommendedName>
</protein>
<dbReference type="InterPro" id="IPR015421">
    <property type="entry name" value="PyrdxlP-dep_Trfase_major"/>
</dbReference>
<proteinExistence type="predicted"/>
<dbReference type="SUPFAM" id="SSF53383">
    <property type="entry name" value="PLP-dependent transferases"/>
    <property type="match status" value="1"/>
</dbReference>
<dbReference type="InterPro" id="IPR015422">
    <property type="entry name" value="PyrdxlP-dep_Trfase_small"/>
</dbReference>
<dbReference type="AlphaFoldDB" id="A0A382G289"/>
<evidence type="ECO:0000256" key="2">
    <source>
        <dbReference type="ARBA" id="ARBA00022898"/>
    </source>
</evidence>
<gene>
    <name evidence="3" type="ORF">METZ01_LOCUS221491</name>
</gene>
<sequence>MSQQDLLAIAEQCFVGGGNGEFRLPTEANFVVSHGNGSKIYDMDGREYIDFLLGSGPMILGHCHPAIVEAVQQQILKGTTFMALNEPAIYLGERIVEASPCGEKIRLVLTGSEAAMFAIRAARAFTGRSKYLRFEGGWHGVSDVALHGARTLNPGAYPDTKADGGGIPESWSRDVLAVPFNDVKQVRAVVEAYHEELAAIVVEPLQRCILPRPGFFETVRELADRYGIVLIFDEIVTGFRLAWGGAQERWGVVPDLATYGKTTSGGYPQAAVCGRKDVMDTMNGWRPPNDPKRIIASGTFNAYPIGAAAGMATLDQLEKPGVYDRLYEMGDRITREINTMGRELSIPLLVGGEGPVLQILFTEDTEIVDYMSMFRADKQKAYNFGVEMIKRGCFVTPYEKIYLSTVHTDEDIDRLLESAREVLKVLND</sequence>
<dbReference type="PANTHER" id="PTHR43713">
    <property type="entry name" value="GLUTAMATE-1-SEMIALDEHYDE 2,1-AMINOMUTASE"/>
    <property type="match status" value="1"/>
</dbReference>
<evidence type="ECO:0008006" key="4">
    <source>
        <dbReference type="Google" id="ProtNLM"/>
    </source>
</evidence>
<organism evidence="3">
    <name type="scientific">marine metagenome</name>
    <dbReference type="NCBI Taxonomy" id="408172"/>
    <lineage>
        <taxon>unclassified sequences</taxon>
        <taxon>metagenomes</taxon>
        <taxon>ecological metagenomes</taxon>
    </lineage>
</organism>
<dbReference type="EMBL" id="UINC01052840">
    <property type="protein sequence ID" value="SVB68637.1"/>
    <property type="molecule type" value="Genomic_DNA"/>
</dbReference>
<evidence type="ECO:0000256" key="1">
    <source>
        <dbReference type="ARBA" id="ARBA00001933"/>
    </source>
</evidence>
<dbReference type="GO" id="GO:0030170">
    <property type="term" value="F:pyridoxal phosphate binding"/>
    <property type="evidence" value="ECO:0007669"/>
    <property type="project" value="InterPro"/>
</dbReference>
<name>A0A382G289_9ZZZZ</name>
<dbReference type="PROSITE" id="PS00600">
    <property type="entry name" value="AA_TRANSFER_CLASS_3"/>
    <property type="match status" value="1"/>
</dbReference>
<dbReference type="PANTHER" id="PTHR43713:SF3">
    <property type="entry name" value="GLUTAMATE-1-SEMIALDEHYDE 2,1-AMINOMUTASE 1, CHLOROPLASTIC-RELATED"/>
    <property type="match status" value="1"/>
</dbReference>
<dbReference type="Gene3D" id="3.90.1150.10">
    <property type="entry name" value="Aspartate Aminotransferase, domain 1"/>
    <property type="match status" value="1"/>
</dbReference>
<reference evidence="3" key="1">
    <citation type="submission" date="2018-05" db="EMBL/GenBank/DDBJ databases">
        <authorList>
            <person name="Lanie J.A."/>
            <person name="Ng W.-L."/>
            <person name="Kazmierczak K.M."/>
            <person name="Andrzejewski T.M."/>
            <person name="Davidsen T.M."/>
            <person name="Wayne K.J."/>
            <person name="Tettelin H."/>
            <person name="Glass J.I."/>
            <person name="Rusch D."/>
            <person name="Podicherti R."/>
            <person name="Tsui H.-C.T."/>
            <person name="Winkler M.E."/>
        </authorList>
    </citation>
    <scope>NUCLEOTIDE SEQUENCE</scope>
</reference>
<dbReference type="GO" id="GO:0008483">
    <property type="term" value="F:transaminase activity"/>
    <property type="evidence" value="ECO:0007669"/>
    <property type="project" value="InterPro"/>
</dbReference>
<dbReference type="InterPro" id="IPR015424">
    <property type="entry name" value="PyrdxlP-dep_Trfase"/>
</dbReference>
<dbReference type="InterPro" id="IPR049704">
    <property type="entry name" value="Aminotrans_3_PPA_site"/>
</dbReference>